<accession>A0AAE2UU84</accession>
<comment type="caution">
    <text evidence="1">The sequence shown here is derived from an EMBL/GenBank/DDBJ whole genome shotgun (WGS) entry which is preliminary data.</text>
</comment>
<dbReference type="AlphaFoldDB" id="A0AAE2UU84"/>
<dbReference type="EMBL" id="JACXXJ020000005">
    <property type="protein sequence ID" value="MBF2715096.1"/>
    <property type="molecule type" value="Genomic_DNA"/>
</dbReference>
<evidence type="ECO:0000313" key="1">
    <source>
        <dbReference type="EMBL" id="MBF2715096.1"/>
    </source>
</evidence>
<dbReference type="Proteomes" id="UP000655037">
    <property type="component" value="Unassembled WGS sequence"/>
</dbReference>
<name>A0AAE2UU84_AGRVI</name>
<evidence type="ECO:0000313" key="2">
    <source>
        <dbReference type="Proteomes" id="UP000655037"/>
    </source>
</evidence>
<sequence length="163" mass="18157">MGDHMSVFVLTSVCHQHNRISPYRRNLGRLTSLIDCKTKPELSLLSQQKTLLFREEIMAITVFNASNFKIQASINHWGSEGSTNPYEISPGKTDSWGRSDKRGFVLFIESNGKTGSYLVWATSNIVVENNEVRVDGVSHKFPGPQQPLAVAGADISEEPENLH</sequence>
<organism evidence="1 2">
    <name type="scientific">Agrobacterium vitis</name>
    <name type="common">Rhizobium vitis</name>
    <dbReference type="NCBI Taxonomy" id="373"/>
    <lineage>
        <taxon>Bacteria</taxon>
        <taxon>Pseudomonadati</taxon>
        <taxon>Pseudomonadota</taxon>
        <taxon>Alphaproteobacteria</taxon>
        <taxon>Hyphomicrobiales</taxon>
        <taxon>Rhizobiaceae</taxon>
        <taxon>Rhizobium/Agrobacterium group</taxon>
        <taxon>Agrobacterium</taxon>
    </lineage>
</organism>
<gene>
    <name evidence="1" type="ORF">IEI95_012825</name>
</gene>
<reference evidence="1" key="1">
    <citation type="submission" date="2020-11" db="EMBL/GenBank/DDBJ databases">
        <title>Agrobacterium vitis strain K377 genome.</title>
        <authorList>
            <person name="Xi H."/>
        </authorList>
    </citation>
    <scope>NUCLEOTIDE SEQUENCE</scope>
    <source>
        <strain evidence="1">K377</strain>
    </source>
</reference>
<protein>
    <submittedName>
        <fullName evidence="1">Uncharacterized protein</fullName>
    </submittedName>
</protein>
<proteinExistence type="predicted"/>
<dbReference type="RefSeq" id="WP_194416530.1">
    <property type="nucleotide sequence ID" value="NZ_JACXXJ020000005.1"/>
</dbReference>